<dbReference type="AlphaFoldDB" id="K2RPZ3"/>
<evidence type="ECO:0000256" key="1">
    <source>
        <dbReference type="SAM" id="MobiDB-lite"/>
    </source>
</evidence>
<organism evidence="2 3">
    <name type="scientific">Macrophomina phaseolina (strain MS6)</name>
    <name type="common">Charcoal rot fungus</name>
    <dbReference type="NCBI Taxonomy" id="1126212"/>
    <lineage>
        <taxon>Eukaryota</taxon>
        <taxon>Fungi</taxon>
        <taxon>Dikarya</taxon>
        <taxon>Ascomycota</taxon>
        <taxon>Pezizomycotina</taxon>
        <taxon>Dothideomycetes</taxon>
        <taxon>Dothideomycetes incertae sedis</taxon>
        <taxon>Botryosphaeriales</taxon>
        <taxon>Botryosphaeriaceae</taxon>
        <taxon>Macrophomina</taxon>
    </lineage>
</organism>
<gene>
    <name evidence="2" type="ORF">MPH_10584</name>
</gene>
<evidence type="ECO:0000313" key="2">
    <source>
        <dbReference type="EMBL" id="EKG12279.1"/>
    </source>
</evidence>
<dbReference type="InParanoid" id="K2RPZ3"/>
<name>K2RPZ3_MACPH</name>
<dbReference type="EMBL" id="AHHD01000453">
    <property type="protein sequence ID" value="EKG12279.1"/>
    <property type="molecule type" value="Genomic_DNA"/>
</dbReference>
<evidence type="ECO:0000313" key="3">
    <source>
        <dbReference type="Proteomes" id="UP000007129"/>
    </source>
</evidence>
<accession>K2RPZ3</accession>
<protein>
    <submittedName>
        <fullName evidence="2">Uncharacterized protein</fullName>
    </submittedName>
</protein>
<proteinExistence type="predicted"/>
<dbReference type="VEuPathDB" id="FungiDB:MPH_10584"/>
<reference evidence="2 3" key="1">
    <citation type="journal article" date="2012" name="BMC Genomics">
        <title>Tools to kill: Genome of one of the most destructive plant pathogenic fungi Macrophomina phaseolina.</title>
        <authorList>
            <person name="Islam M.S."/>
            <person name="Haque M.S."/>
            <person name="Islam M.M."/>
            <person name="Emdad E.M."/>
            <person name="Halim A."/>
            <person name="Hossen Q.M.M."/>
            <person name="Hossain M.Z."/>
            <person name="Ahmed B."/>
            <person name="Rahim S."/>
            <person name="Rahman M.S."/>
            <person name="Alam M.M."/>
            <person name="Hou S."/>
            <person name="Wan X."/>
            <person name="Saito J.A."/>
            <person name="Alam M."/>
        </authorList>
    </citation>
    <scope>NUCLEOTIDE SEQUENCE [LARGE SCALE GENOMIC DNA]</scope>
    <source>
        <strain evidence="2 3">MS6</strain>
    </source>
</reference>
<sequence>MQRHRKVIIFASGRRMCRTQQCLCPRFHRWDTRLWPKTSYSRESLSLELGTCIFSLRFAVPRPSHFSYPLSCCVCLFVPCAPRGELPQACLHQVSISSNSPPLRRKEKETALLPSQD</sequence>
<dbReference type="Proteomes" id="UP000007129">
    <property type="component" value="Unassembled WGS sequence"/>
</dbReference>
<feature type="region of interest" description="Disordered" evidence="1">
    <location>
        <begin position="98"/>
        <end position="117"/>
    </location>
</feature>
<dbReference type="HOGENOM" id="CLU_2085285_0_0_1"/>
<comment type="caution">
    <text evidence="2">The sequence shown here is derived from an EMBL/GenBank/DDBJ whole genome shotgun (WGS) entry which is preliminary data.</text>
</comment>